<dbReference type="Pfam" id="PF22691">
    <property type="entry name" value="Thiolase_C_1"/>
    <property type="match status" value="1"/>
</dbReference>
<protein>
    <submittedName>
        <fullName evidence="2">Acetyl-CoA acetyltransferase</fullName>
    </submittedName>
</protein>
<evidence type="ECO:0000259" key="1">
    <source>
        <dbReference type="Pfam" id="PF22691"/>
    </source>
</evidence>
<reference evidence="2 3" key="1">
    <citation type="submission" date="2020-03" db="EMBL/GenBank/DDBJ databases">
        <title>Genomic Encyclopedia of Type Strains, Phase IV (KMG-IV): sequencing the most valuable type-strain genomes for metagenomic binning, comparative biology and taxonomic classification.</title>
        <authorList>
            <person name="Goeker M."/>
        </authorList>
    </citation>
    <scope>NUCLEOTIDE SEQUENCE [LARGE SCALE GENOMIC DNA]</scope>
    <source>
        <strain evidence="2 3">DSM 27651</strain>
    </source>
</reference>
<keyword evidence="3" id="KW-1185">Reference proteome</keyword>
<proteinExistence type="predicted"/>
<dbReference type="CDD" id="cd00829">
    <property type="entry name" value="SCP-x_thiolase"/>
    <property type="match status" value="1"/>
</dbReference>
<comment type="caution">
    <text evidence="2">The sequence shown here is derived from an EMBL/GenBank/DDBJ whole genome shotgun (WGS) entry which is preliminary data.</text>
</comment>
<dbReference type="EMBL" id="JAATJE010000001">
    <property type="protein sequence ID" value="NJC32895.1"/>
    <property type="molecule type" value="Genomic_DNA"/>
</dbReference>
<dbReference type="Gene3D" id="3.40.47.10">
    <property type="match status" value="1"/>
</dbReference>
<dbReference type="PIRSF" id="PIRSF000429">
    <property type="entry name" value="Ac-CoA_Ac_transf"/>
    <property type="match status" value="1"/>
</dbReference>
<dbReference type="NCBIfam" id="NF004811">
    <property type="entry name" value="PRK06158.1"/>
    <property type="match status" value="1"/>
</dbReference>
<gene>
    <name evidence="2" type="ORF">GGR88_000369</name>
</gene>
<dbReference type="PANTHER" id="PTHR42870:SF1">
    <property type="entry name" value="NON-SPECIFIC LIPID-TRANSFER PROTEIN-LIKE 2"/>
    <property type="match status" value="1"/>
</dbReference>
<dbReference type="InterPro" id="IPR016039">
    <property type="entry name" value="Thiolase-like"/>
</dbReference>
<evidence type="ECO:0000313" key="3">
    <source>
        <dbReference type="Proteomes" id="UP000734218"/>
    </source>
</evidence>
<dbReference type="PANTHER" id="PTHR42870">
    <property type="entry name" value="ACETYL-COA C-ACETYLTRANSFERASE"/>
    <property type="match status" value="1"/>
</dbReference>
<sequence length="383" mass="39295">MTARFPRGATSIAGLATFGVGEATGLSALDIAGGAALAAVRDAGMALRDVDALFCCLPDDMLGGLALAEYLGLQPRFTDSNRTGGSAFMSHMATAAAMLTCGMIDVALIAYGSNQRTGGGKLSTPAKSNRWDAPYRPLFPLSSYALAAARHMHEFGTTREQLAAVAVAARGWANGNPEAFAKGPLSIEDCLSSRMISTPITVRDCCLVTDGGAAIVVTRTDRAKDGPKPPVPVLASAAATWWHSVAQTTDLTTTAAAESGPRAYEMAGVRPSNVGCVQLYDAFTINTVLFLEDLDFCAKGDGGPFVESGAIGPGGTLPVNTNGGGLSCCHPGMYGLFAIVEAARQLRGEAANQIPDIHVALAHGNGGTLSSQATVILGTADTL</sequence>
<dbReference type="Proteomes" id="UP000734218">
    <property type="component" value="Unassembled WGS sequence"/>
</dbReference>
<name>A0ABX0XI42_9SPHN</name>
<feature type="domain" description="Thiolase C-terminal" evidence="1">
    <location>
        <begin position="238"/>
        <end position="379"/>
    </location>
</feature>
<accession>A0ABX0XI42</accession>
<organism evidence="2 3">
    <name type="scientific">Sphingomonas jejuensis</name>
    <dbReference type="NCBI Taxonomy" id="904715"/>
    <lineage>
        <taxon>Bacteria</taxon>
        <taxon>Pseudomonadati</taxon>
        <taxon>Pseudomonadota</taxon>
        <taxon>Alphaproteobacteria</taxon>
        <taxon>Sphingomonadales</taxon>
        <taxon>Sphingomonadaceae</taxon>
        <taxon>Sphingomonas</taxon>
    </lineage>
</organism>
<dbReference type="RefSeq" id="WP_167952415.1">
    <property type="nucleotide sequence ID" value="NZ_JAATJE010000001.1"/>
</dbReference>
<evidence type="ECO:0000313" key="2">
    <source>
        <dbReference type="EMBL" id="NJC32895.1"/>
    </source>
</evidence>
<dbReference type="InterPro" id="IPR055140">
    <property type="entry name" value="Thiolase_C_2"/>
</dbReference>
<dbReference type="InterPro" id="IPR002155">
    <property type="entry name" value="Thiolase"/>
</dbReference>
<dbReference type="SUPFAM" id="SSF53901">
    <property type="entry name" value="Thiolase-like"/>
    <property type="match status" value="2"/>
</dbReference>